<evidence type="ECO:0000256" key="1">
    <source>
        <dbReference type="SAM" id="MobiDB-lite"/>
    </source>
</evidence>
<accession>A0A1Q4V764</accession>
<dbReference type="AlphaFoldDB" id="A0A1Q4V764"/>
<organism evidence="2 3">
    <name type="scientific">Streptomyces uncialis</name>
    <dbReference type="NCBI Taxonomy" id="1048205"/>
    <lineage>
        <taxon>Bacteria</taxon>
        <taxon>Bacillati</taxon>
        <taxon>Actinomycetota</taxon>
        <taxon>Actinomycetes</taxon>
        <taxon>Kitasatosporales</taxon>
        <taxon>Streptomycetaceae</taxon>
        <taxon>Streptomyces</taxon>
    </lineage>
</organism>
<comment type="caution">
    <text evidence="2">The sequence shown here is derived from an EMBL/GenBank/DDBJ whole genome shotgun (WGS) entry which is preliminary data.</text>
</comment>
<name>A0A1Q4V764_9ACTN</name>
<gene>
    <name evidence="2" type="ORF">AB852_19825</name>
</gene>
<evidence type="ECO:0000313" key="2">
    <source>
        <dbReference type="EMBL" id="OKH93683.1"/>
    </source>
</evidence>
<reference evidence="2 3" key="1">
    <citation type="submission" date="2015-06" db="EMBL/GenBank/DDBJ databases">
        <title>Cloning and characterization of the uncialamcin biosynthetic gene cluster.</title>
        <authorList>
            <person name="Yan X."/>
            <person name="Huang T."/>
            <person name="Ge H."/>
            <person name="Shen B."/>
        </authorList>
    </citation>
    <scope>NUCLEOTIDE SEQUENCE [LARGE SCALE GENOMIC DNA]</scope>
    <source>
        <strain evidence="2 3">DCA2648</strain>
    </source>
</reference>
<keyword evidence="3" id="KW-1185">Reference proteome</keyword>
<dbReference type="Proteomes" id="UP000186455">
    <property type="component" value="Unassembled WGS sequence"/>
</dbReference>
<sequence>MIVPAMARVTLVRSTGVALVRSLIRTAVPMRVLAVFLRHGSWNRLPYGRGGGGPRSGPPRTASPRVRPGGRH</sequence>
<dbReference type="EMBL" id="LFBV01000004">
    <property type="protein sequence ID" value="OKH93683.1"/>
    <property type="molecule type" value="Genomic_DNA"/>
</dbReference>
<feature type="region of interest" description="Disordered" evidence="1">
    <location>
        <begin position="43"/>
        <end position="72"/>
    </location>
</feature>
<protein>
    <submittedName>
        <fullName evidence="2">Uncharacterized protein</fullName>
    </submittedName>
</protein>
<evidence type="ECO:0000313" key="3">
    <source>
        <dbReference type="Proteomes" id="UP000186455"/>
    </source>
</evidence>
<proteinExistence type="predicted"/>